<evidence type="ECO:0000256" key="1">
    <source>
        <dbReference type="ARBA" id="ARBA00004651"/>
    </source>
</evidence>
<evidence type="ECO:0000256" key="6">
    <source>
        <dbReference type="ARBA" id="ARBA00022989"/>
    </source>
</evidence>
<keyword evidence="10" id="KW-0325">Glycoprotein</keyword>
<evidence type="ECO:0000256" key="10">
    <source>
        <dbReference type="ARBA" id="ARBA00023180"/>
    </source>
</evidence>
<keyword evidence="3" id="KW-0813">Transport</keyword>
<gene>
    <name evidence="16" type="ORF">CALMAC_LOCUS17763</name>
</gene>
<dbReference type="PANTHER" id="PTHR42643:SF35">
    <property type="entry name" value="IONOTROPIC RECEPTOR 68A, ISOFORM A"/>
    <property type="match status" value="1"/>
</dbReference>
<evidence type="ECO:0000256" key="2">
    <source>
        <dbReference type="ARBA" id="ARBA00008685"/>
    </source>
</evidence>
<comment type="similarity">
    <text evidence="2">Belongs to the glutamate-gated ion channel (TC 1.A.10.1) family.</text>
</comment>
<evidence type="ECO:0000256" key="12">
    <source>
        <dbReference type="ARBA" id="ARBA00023303"/>
    </source>
</evidence>
<comment type="subcellular location">
    <subcellularLocation>
        <location evidence="1">Cell membrane</location>
        <topology evidence="1">Multi-pass membrane protein</topology>
    </subcellularLocation>
</comment>
<evidence type="ECO:0000256" key="9">
    <source>
        <dbReference type="ARBA" id="ARBA00023170"/>
    </source>
</evidence>
<feature type="transmembrane region" description="Helical" evidence="13">
    <location>
        <begin position="546"/>
        <end position="571"/>
    </location>
</feature>
<keyword evidence="6 13" id="KW-1133">Transmembrane helix</keyword>
<proteinExistence type="inferred from homology"/>
<keyword evidence="12" id="KW-0407">Ion channel</keyword>
<dbReference type="PANTHER" id="PTHR42643">
    <property type="entry name" value="IONOTROPIC RECEPTOR 20A-RELATED"/>
    <property type="match status" value="1"/>
</dbReference>
<dbReference type="InterPro" id="IPR019594">
    <property type="entry name" value="Glu/Gly-bd"/>
</dbReference>
<evidence type="ECO:0008006" key="18">
    <source>
        <dbReference type="Google" id="ProtNLM"/>
    </source>
</evidence>
<dbReference type="InterPro" id="IPR001320">
    <property type="entry name" value="Iontro_rcpt_C"/>
</dbReference>
<evidence type="ECO:0000256" key="8">
    <source>
        <dbReference type="ARBA" id="ARBA00023136"/>
    </source>
</evidence>
<evidence type="ECO:0000256" key="5">
    <source>
        <dbReference type="ARBA" id="ARBA00022692"/>
    </source>
</evidence>
<evidence type="ECO:0000256" key="7">
    <source>
        <dbReference type="ARBA" id="ARBA00023065"/>
    </source>
</evidence>
<evidence type="ECO:0000313" key="17">
    <source>
        <dbReference type="Proteomes" id="UP000410492"/>
    </source>
</evidence>
<dbReference type="Gene3D" id="1.10.287.70">
    <property type="match status" value="1"/>
</dbReference>
<evidence type="ECO:0000259" key="14">
    <source>
        <dbReference type="Pfam" id="PF00060"/>
    </source>
</evidence>
<sequence>MLYIWKRLINIVFIRKYEVKNKNLPPWYELSTVTFPQPIANVLVPWRLDIWTNSKLRKGVSLFRDKTTDLQNQTLRVVAFQHLPGVTKSNVSSHEAYRATIITNELESNITYFFKGVEIEILYAISKAMNFFCELYEPENVETELWGRKLPGGVYTGVIGEMVAIKADIAIGDLYYTSFLLDLMDLSSPYNTECLTFLVPESLTDVSWKTLVRPFHGVTWGILFVCLIFCIVTFHLLAKYHQHTRTVEKELTRKKTEATPKIKHKDVINLFIIPEAEKKDPNVKYTMLKQQLQSNKEVEEATGLYQFTDPMNSALYTYSMLLLVSLPKLPLGWSLRMFTGWYWLYCLLLATCYRASMTAILAKPAPKITIDTLQELVASRLTYGGWGEINRDFFKMSTDPTIQMISKNFVMVNNSEDAVDRVADATFAFYENAWYLKEAAVKRQQKFYFQRSSLKNENTSNDDDSISGLSDRALHIMKDCIINMPVSIGLQKNSPLTPRFNKYIKRIAEAGLITKWLDDAMQKVLNAEIHKEDIDNSKALMNTKKFSGALVALAIGYFISISTLIGEIVYFNYVVKKKPDFNKYQLTIRVKKAK</sequence>
<organism evidence="16 17">
    <name type="scientific">Callosobruchus maculatus</name>
    <name type="common">Southern cowpea weevil</name>
    <name type="synonym">Pulse bruchid</name>
    <dbReference type="NCBI Taxonomy" id="64391"/>
    <lineage>
        <taxon>Eukaryota</taxon>
        <taxon>Metazoa</taxon>
        <taxon>Ecdysozoa</taxon>
        <taxon>Arthropoda</taxon>
        <taxon>Hexapoda</taxon>
        <taxon>Insecta</taxon>
        <taxon>Pterygota</taxon>
        <taxon>Neoptera</taxon>
        <taxon>Endopterygota</taxon>
        <taxon>Coleoptera</taxon>
        <taxon>Polyphaga</taxon>
        <taxon>Cucujiformia</taxon>
        <taxon>Chrysomeloidea</taxon>
        <taxon>Chrysomelidae</taxon>
        <taxon>Bruchinae</taxon>
        <taxon>Bruchini</taxon>
        <taxon>Callosobruchus</taxon>
    </lineage>
</organism>
<reference evidence="16 17" key="1">
    <citation type="submission" date="2019-01" db="EMBL/GenBank/DDBJ databases">
        <authorList>
            <person name="Sayadi A."/>
        </authorList>
    </citation>
    <scope>NUCLEOTIDE SEQUENCE [LARGE SCALE GENOMIC DNA]</scope>
</reference>
<evidence type="ECO:0000259" key="15">
    <source>
        <dbReference type="Pfam" id="PF10613"/>
    </source>
</evidence>
<protein>
    <recommendedName>
        <fullName evidence="18">Ionotropic glutamate receptor C-terminal domain-containing protein</fullName>
    </recommendedName>
</protein>
<keyword evidence="9" id="KW-0675">Receptor</keyword>
<feature type="transmembrane region" description="Helical" evidence="13">
    <location>
        <begin position="341"/>
        <end position="362"/>
    </location>
</feature>
<dbReference type="GO" id="GO:0050906">
    <property type="term" value="P:detection of stimulus involved in sensory perception"/>
    <property type="evidence" value="ECO:0007669"/>
    <property type="project" value="UniProtKB-ARBA"/>
</dbReference>
<dbReference type="AlphaFoldDB" id="A0A653DK69"/>
<keyword evidence="17" id="KW-1185">Reference proteome</keyword>
<dbReference type="GO" id="GO:0005886">
    <property type="term" value="C:plasma membrane"/>
    <property type="evidence" value="ECO:0007669"/>
    <property type="project" value="UniProtKB-SubCell"/>
</dbReference>
<keyword evidence="8 13" id="KW-0472">Membrane</keyword>
<keyword evidence="11" id="KW-1071">Ligand-gated ion channel</keyword>
<evidence type="ECO:0000256" key="3">
    <source>
        <dbReference type="ARBA" id="ARBA00022448"/>
    </source>
</evidence>
<dbReference type="SUPFAM" id="SSF53850">
    <property type="entry name" value="Periplasmic binding protein-like II"/>
    <property type="match status" value="1"/>
</dbReference>
<feature type="domain" description="Ionotropic glutamate receptor L-glutamate and glycine-binding" evidence="15">
    <location>
        <begin position="104"/>
        <end position="200"/>
    </location>
</feature>
<dbReference type="OrthoDB" id="5984008at2759"/>
<name>A0A653DK69_CALMS</name>
<dbReference type="InterPro" id="IPR052192">
    <property type="entry name" value="Insect_Ionotropic_Sensory_Rcpt"/>
</dbReference>
<feature type="transmembrane region" description="Helical" evidence="13">
    <location>
        <begin position="315"/>
        <end position="335"/>
    </location>
</feature>
<dbReference type="Pfam" id="PF10613">
    <property type="entry name" value="Lig_chan-Glu_bd"/>
    <property type="match status" value="1"/>
</dbReference>
<evidence type="ECO:0000256" key="11">
    <source>
        <dbReference type="ARBA" id="ARBA00023286"/>
    </source>
</evidence>
<feature type="domain" description="Ionotropic glutamate receptor C-terminal" evidence="14">
    <location>
        <begin position="306"/>
        <end position="556"/>
    </location>
</feature>
<evidence type="ECO:0000313" key="16">
    <source>
        <dbReference type="EMBL" id="VEN59912.1"/>
    </source>
</evidence>
<dbReference type="Pfam" id="PF00060">
    <property type="entry name" value="Lig_chan"/>
    <property type="match status" value="1"/>
</dbReference>
<dbReference type="GO" id="GO:0015276">
    <property type="term" value="F:ligand-gated monoatomic ion channel activity"/>
    <property type="evidence" value="ECO:0007669"/>
    <property type="project" value="InterPro"/>
</dbReference>
<evidence type="ECO:0000256" key="4">
    <source>
        <dbReference type="ARBA" id="ARBA00022475"/>
    </source>
</evidence>
<dbReference type="Gene3D" id="3.40.190.10">
    <property type="entry name" value="Periplasmic binding protein-like II"/>
    <property type="match status" value="1"/>
</dbReference>
<evidence type="ECO:0000256" key="13">
    <source>
        <dbReference type="SAM" id="Phobius"/>
    </source>
</evidence>
<keyword evidence="7" id="KW-0406">Ion transport</keyword>
<feature type="transmembrane region" description="Helical" evidence="13">
    <location>
        <begin position="217"/>
        <end position="238"/>
    </location>
</feature>
<dbReference type="EMBL" id="CAACVG010012225">
    <property type="protein sequence ID" value="VEN59912.1"/>
    <property type="molecule type" value="Genomic_DNA"/>
</dbReference>
<keyword evidence="4" id="KW-1003">Cell membrane</keyword>
<dbReference type="Proteomes" id="UP000410492">
    <property type="component" value="Unassembled WGS sequence"/>
</dbReference>
<keyword evidence="5 13" id="KW-0812">Transmembrane</keyword>
<accession>A0A653DK69</accession>